<dbReference type="STRING" id="3880.G7JZS7"/>
<keyword evidence="1 2" id="KW-0812">Transmembrane</keyword>
<dbReference type="EMBL" id="CM001221">
    <property type="protein sequence ID" value="AES98853.1"/>
    <property type="molecule type" value="Genomic_DNA"/>
</dbReference>
<keyword evidence="1" id="KW-0472">Membrane</keyword>
<reference evidence="3" key="3">
    <citation type="submission" date="2015-04" db="UniProtKB">
        <authorList>
            <consortium name="EnsemblPlants"/>
        </authorList>
    </citation>
    <scope>IDENTIFICATION</scope>
    <source>
        <strain evidence="3">cv. Jemalong A17</strain>
    </source>
</reference>
<protein>
    <submittedName>
        <fullName evidence="2">Transmembrane protein, putative</fullName>
    </submittedName>
</protein>
<dbReference type="eggNOG" id="KOG2344">
    <property type="taxonomic scope" value="Eukaryota"/>
</dbReference>
<dbReference type="Proteomes" id="UP000002051">
    <property type="component" value="Chromosome 5"/>
</dbReference>
<keyword evidence="4" id="KW-1185">Reference proteome</keyword>
<dbReference type="SUPFAM" id="SSF74788">
    <property type="entry name" value="Cullin repeat-like"/>
    <property type="match status" value="1"/>
</dbReference>
<name>G7JZS7_MEDTR</name>
<dbReference type="PaxDb" id="3880-AES98853"/>
<dbReference type="AlphaFoldDB" id="G7JZS7"/>
<evidence type="ECO:0000313" key="3">
    <source>
        <dbReference type="EnsemblPlants" id="AES98853"/>
    </source>
</evidence>
<dbReference type="Gene3D" id="1.20.1280.170">
    <property type="entry name" value="Exocyst complex component Exo70"/>
    <property type="match status" value="1"/>
</dbReference>
<dbReference type="HOGENOM" id="CLU_060021_0_0_1"/>
<reference evidence="2 4" key="2">
    <citation type="journal article" date="2014" name="BMC Genomics">
        <title>An improved genome release (version Mt4.0) for the model legume Medicago truncatula.</title>
        <authorList>
            <person name="Tang H."/>
            <person name="Krishnakumar V."/>
            <person name="Bidwell S."/>
            <person name="Rosen B."/>
            <person name="Chan A."/>
            <person name="Zhou S."/>
            <person name="Gentzbittel L."/>
            <person name="Childs K.L."/>
            <person name="Yandell M."/>
            <person name="Gundlach H."/>
            <person name="Mayer K.F."/>
            <person name="Schwartz D.C."/>
            <person name="Town C.D."/>
        </authorList>
    </citation>
    <scope>GENOME REANNOTATION</scope>
    <source>
        <strain evidence="3 4">cv. Jemalong A17</strain>
    </source>
</reference>
<feature type="transmembrane region" description="Helical" evidence="1">
    <location>
        <begin position="79"/>
        <end position="97"/>
    </location>
</feature>
<dbReference type="EnsemblPlants" id="AES98853">
    <property type="protein sequence ID" value="AES98853"/>
    <property type="gene ID" value="MTR_5g073610"/>
</dbReference>
<reference evidence="2 4" key="1">
    <citation type="journal article" date="2011" name="Nature">
        <title>The Medicago genome provides insight into the evolution of rhizobial symbioses.</title>
        <authorList>
            <person name="Young N.D."/>
            <person name="Debelle F."/>
            <person name="Oldroyd G.E."/>
            <person name="Geurts R."/>
            <person name="Cannon S.B."/>
            <person name="Udvardi M.K."/>
            <person name="Benedito V.A."/>
            <person name="Mayer K.F."/>
            <person name="Gouzy J."/>
            <person name="Schoof H."/>
            <person name="Van de Peer Y."/>
            <person name="Proost S."/>
            <person name="Cook D.R."/>
            <person name="Meyers B.C."/>
            <person name="Spannagl M."/>
            <person name="Cheung F."/>
            <person name="De Mita S."/>
            <person name="Krishnakumar V."/>
            <person name="Gundlach H."/>
            <person name="Zhou S."/>
            <person name="Mudge J."/>
            <person name="Bharti A.K."/>
            <person name="Murray J.D."/>
            <person name="Naoumkina M.A."/>
            <person name="Rosen B."/>
            <person name="Silverstein K.A."/>
            <person name="Tang H."/>
            <person name="Rombauts S."/>
            <person name="Zhao P.X."/>
            <person name="Zhou P."/>
            <person name="Barbe V."/>
            <person name="Bardou P."/>
            <person name="Bechner M."/>
            <person name="Bellec A."/>
            <person name="Berger A."/>
            <person name="Berges H."/>
            <person name="Bidwell S."/>
            <person name="Bisseling T."/>
            <person name="Choisne N."/>
            <person name="Couloux A."/>
            <person name="Denny R."/>
            <person name="Deshpande S."/>
            <person name="Dai X."/>
            <person name="Doyle J.J."/>
            <person name="Dudez A.M."/>
            <person name="Farmer A.D."/>
            <person name="Fouteau S."/>
            <person name="Franken C."/>
            <person name="Gibelin C."/>
            <person name="Gish J."/>
            <person name="Goldstein S."/>
            <person name="Gonzalez A.J."/>
            <person name="Green P.J."/>
            <person name="Hallab A."/>
            <person name="Hartog M."/>
            <person name="Hua A."/>
            <person name="Humphray S.J."/>
            <person name="Jeong D.H."/>
            <person name="Jing Y."/>
            <person name="Jocker A."/>
            <person name="Kenton S.M."/>
            <person name="Kim D.J."/>
            <person name="Klee K."/>
            <person name="Lai H."/>
            <person name="Lang C."/>
            <person name="Lin S."/>
            <person name="Macmil S.L."/>
            <person name="Magdelenat G."/>
            <person name="Matthews L."/>
            <person name="McCorrison J."/>
            <person name="Monaghan E.L."/>
            <person name="Mun J.H."/>
            <person name="Najar F.Z."/>
            <person name="Nicholson C."/>
            <person name="Noirot C."/>
            <person name="O'Bleness M."/>
            <person name="Paule C.R."/>
            <person name="Poulain J."/>
            <person name="Prion F."/>
            <person name="Qin B."/>
            <person name="Qu C."/>
            <person name="Retzel E.F."/>
            <person name="Riddle C."/>
            <person name="Sallet E."/>
            <person name="Samain S."/>
            <person name="Samson N."/>
            <person name="Sanders I."/>
            <person name="Saurat O."/>
            <person name="Scarpelli C."/>
            <person name="Schiex T."/>
            <person name="Segurens B."/>
            <person name="Severin A.J."/>
            <person name="Sherrier D.J."/>
            <person name="Shi R."/>
            <person name="Sims S."/>
            <person name="Singer S.R."/>
            <person name="Sinharoy S."/>
            <person name="Sterck L."/>
            <person name="Viollet A."/>
            <person name="Wang B.B."/>
            <person name="Wang K."/>
            <person name="Wang M."/>
            <person name="Wang X."/>
            <person name="Warfsmann J."/>
            <person name="Weissenbach J."/>
            <person name="White D.D."/>
            <person name="White J.D."/>
            <person name="Wiley G.B."/>
            <person name="Wincker P."/>
            <person name="Xing Y."/>
            <person name="Yang L."/>
            <person name="Yao Z."/>
            <person name="Ying F."/>
            <person name="Zhai J."/>
            <person name="Zhou L."/>
            <person name="Zuber A."/>
            <person name="Denarie J."/>
            <person name="Dixon R.A."/>
            <person name="May G.D."/>
            <person name="Schwartz D.C."/>
            <person name="Rogers J."/>
            <person name="Quetier F."/>
            <person name="Town C.D."/>
            <person name="Roe B.A."/>
        </authorList>
    </citation>
    <scope>NUCLEOTIDE SEQUENCE [LARGE SCALE GENOMIC DNA]</scope>
    <source>
        <strain evidence="2">A17</strain>
        <strain evidence="3 4">cv. Jemalong A17</strain>
    </source>
</reference>
<gene>
    <name evidence="2" type="ordered locus">MTR_5g073610</name>
</gene>
<evidence type="ECO:0000313" key="2">
    <source>
        <dbReference type="EMBL" id="AES98853.1"/>
    </source>
</evidence>
<feature type="transmembrane region" description="Helical" evidence="1">
    <location>
        <begin position="109"/>
        <end position="125"/>
    </location>
</feature>
<evidence type="ECO:0000256" key="1">
    <source>
        <dbReference type="SAM" id="Phobius"/>
    </source>
</evidence>
<feature type="transmembrane region" description="Helical" evidence="1">
    <location>
        <begin position="46"/>
        <end position="67"/>
    </location>
</feature>
<accession>G7JZS7</accession>
<keyword evidence="1" id="KW-1133">Transmembrane helix</keyword>
<sequence length="335" mass="38153">MTHILFQIWRCMMLPKVWRFVGFAAVVAGLLCNALSSSFNYLFGGWTMLVITLYTVFSFILCVLVLFAARIWQHPRSHWFVAHTTFVVLAITSLYSYFFDKLMDNTPDAYSLISCASFAVTALSLSRNKIQCGFEIDLLYFLLGCLMMQLMKITLKLFIFGAIFSYFLIIIRSSFPSIDARENKPCSEFQDGNSVVLNMVDSLQLASTNIGSRLEKLETRVKALEHGNSKSIQMVLEPVRKLKHSQSVIEDPNLKFDALKKETIKDLEETTNVMARAGFENNFFDISGLPKPNIEDVHNMPWKDLDDEMEKWIRASNDSQPLLISAIEICRGSSI</sequence>
<feature type="transmembrane region" description="Helical" evidence="1">
    <location>
        <begin position="132"/>
        <end position="151"/>
    </location>
</feature>
<organism evidence="2 4">
    <name type="scientific">Medicago truncatula</name>
    <name type="common">Barrel medic</name>
    <name type="synonym">Medicago tribuloides</name>
    <dbReference type="NCBI Taxonomy" id="3880"/>
    <lineage>
        <taxon>Eukaryota</taxon>
        <taxon>Viridiplantae</taxon>
        <taxon>Streptophyta</taxon>
        <taxon>Embryophyta</taxon>
        <taxon>Tracheophyta</taxon>
        <taxon>Spermatophyta</taxon>
        <taxon>Magnoliopsida</taxon>
        <taxon>eudicotyledons</taxon>
        <taxon>Gunneridae</taxon>
        <taxon>Pentapetalae</taxon>
        <taxon>rosids</taxon>
        <taxon>fabids</taxon>
        <taxon>Fabales</taxon>
        <taxon>Fabaceae</taxon>
        <taxon>Papilionoideae</taxon>
        <taxon>50 kb inversion clade</taxon>
        <taxon>NPAAA clade</taxon>
        <taxon>Hologalegina</taxon>
        <taxon>IRL clade</taxon>
        <taxon>Trifolieae</taxon>
        <taxon>Medicago</taxon>
    </lineage>
</organism>
<proteinExistence type="predicted"/>
<evidence type="ECO:0000313" key="4">
    <source>
        <dbReference type="Proteomes" id="UP000002051"/>
    </source>
</evidence>
<dbReference type="InterPro" id="IPR016159">
    <property type="entry name" value="Cullin_repeat-like_dom_sf"/>
</dbReference>